<evidence type="ECO:0000313" key="2">
    <source>
        <dbReference type="EMBL" id="SDC34289.1"/>
    </source>
</evidence>
<accession>A0A1G6KT68</accession>
<dbReference type="OrthoDB" id="6183301at2"/>
<sequence>MKRFYAWTSLCCLAVTSPLTFAKEIQGMSFSHQDWEVYCSNTGTCRAAGYQDDYLQSMPATILLTRKAGAKQTVQGTFALSSFDQALDNKKLNNLNFFINNQDYGRVRINISEQLLTGALNRKQLNALLQQTRKKANIVFKNAYYTWQVSDAGMTASLLKMDDFQQRMGTVGALVNPGTADESKVLAAQPKLVVNKVKTAAKPYLTLQPNSRQYQNLHKLLMAARPTQSDVAEFCEGIYDGEGAKPQAIELYKLTNNKVIATTLCWRGAYNEGYGAWVMNQSLTGKASFVTESASGFAAGEISSAQKGRGIGDCWKMSEWIWQGQAFVQTVDRWSGMCKGFAGGAWDLDLIEAVVK</sequence>
<proteinExistence type="predicted"/>
<reference evidence="3" key="1">
    <citation type="submission" date="2016-09" db="EMBL/GenBank/DDBJ databases">
        <authorList>
            <person name="Varghese N."/>
            <person name="Submissions S."/>
        </authorList>
    </citation>
    <scope>NUCLEOTIDE SEQUENCE [LARGE SCALE GENOMIC DNA]</scope>
    <source>
        <strain evidence="3">ANC 4667</strain>
    </source>
</reference>
<dbReference type="InterPro" id="IPR009560">
    <property type="entry name" value="DUF1176"/>
</dbReference>
<evidence type="ECO:0000256" key="1">
    <source>
        <dbReference type="SAM" id="SignalP"/>
    </source>
</evidence>
<keyword evidence="1" id="KW-0732">Signal</keyword>
<feature type="signal peptide" evidence="1">
    <location>
        <begin position="1"/>
        <end position="22"/>
    </location>
</feature>
<dbReference type="RefSeq" id="WP_092819818.1">
    <property type="nucleotide sequence ID" value="NZ_BAABKJ010000015.1"/>
</dbReference>
<organism evidence="2 3">
    <name type="scientific">Acinetobacter kookii</name>
    <dbReference type="NCBI Taxonomy" id="1226327"/>
    <lineage>
        <taxon>Bacteria</taxon>
        <taxon>Pseudomonadati</taxon>
        <taxon>Pseudomonadota</taxon>
        <taxon>Gammaproteobacteria</taxon>
        <taxon>Moraxellales</taxon>
        <taxon>Moraxellaceae</taxon>
        <taxon>Acinetobacter</taxon>
    </lineage>
</organism>
<dbReference type="Proteomes" id="UP000243468">
    <property type="component" value="Unassembled WGS sequence"/>
</dbReference>
<evidence type="ECO:0000313" key="3">
    <source>
        <dbReference type="Proteomes" id="UP000243468"/>
    </source>
</evidence>
<gene>
    <name evidence="2" type="ORF">SAMN05421732_105132</name>
</gene>
<protein>
    <recommendedName>
        <fullName evidence="4">DUF1176 domain-containing protein</fullName>
    </recommendedName>
</protein>
<evidence type="ECO:0008006" key="4">
    <source>
        <dbReference type="Google" id="ProtNLM"/>
    </source>
</evidence>
<feature type="chain" id="PRO_5017324495" description="DUF1176 domain-containing protein" evidence="1">
    <location>
        <begin position="23"/>
        <end position="356"/>
    </location>
</feature>
<dbReference type="Pfam" id="PF06674">
    <property type="entry name" value="DUF1176"/>
    <property type="match status" value="1"/>
</dbReference>
<dbReference type="AlphaFoldDB" id="A0A1G6KT68"/>
<keyword evidence="3" id="KW-1185">Reference proteome</keyword>
<name>A0A1G6KT68_9GAMM</name>
<dbReference type="EMBL" id="FMYO01000005">
    <property type="protein sequence ID" value="SDC34289.1"/>
    <property type="molecule type" value="Genomic_DNA"/>
</dbReference>
<dbReference type="STRING" id="1226327.SAMN05421732_105132"/>